<protein>
    <submittedName>
        <fullName evidence="4">Uncharacterized protein</fullName>
    </submittedName>
</protein>
<dbReference type="InterPro" id="IPR006075">
    <property type="entry name" value="Asn/Gln-tRNA_Trfase_suB/E_cat"/>
</dbReference>
<dbReference type="InterPro" id="IPR049172">
    <property type="entry name" value="DUF6857_pln"/>
</dbReference>
<dbReference type="PANTHER" id="PTHR31928">
    <property type="entry name" value="EXPRESSED PROTEIN"/>
    <property type="match status" value="1"/>
</dbReference>
<feature type="domain" description="DUF6857" evidence="3">
    <location>
        <begin position="314"/>
        <end position="415"/>
    </location>
</feature>
<dbReference type="SUPFAM" id="SSF55931">
    <property type="entry name" value="Glutamine synthetase/guanido kinase"/>
    <property type="match status" value="1"/>
</dbReference>
<dbReference type="InterPro" id="IPR014746">
    <property type="entry name" value="Gln_synth/guanido_kin_cat_dom"/>
</dbReference>
<evidence type="ECO:0000256" key="1">
    <source>
        <dbReference type="SAM" id="MobiDB-lite"/>
    </source>
</evidence>
<keyword evidence="5" id="KW-1185">Reference proteome</keyword>
<sequence length="515" mass="56679">MFVLSLQQQQRKPENEEAFLATAQQKSALGIHPHEQQGKMAMVGAPSAMSNLKMQELMSLQAKMAAMQKANETQPSRQLASKQQYISSPATGSENSAHLISSSDMSVSGLSIMAKAKQVIPSVSFASTPTSTMVNANNIKMQQLSRQTVTLNRTTPHSAVSSNDGGSSSHLPSQVGPKAPASQQLHGLTKQQLYVLKAHIMAFRRLKVEIKNMNSFLAIYKAIDFEISKQALLNIQSQGDQLVQETKLWEEGSQEKKSSTPAPRLRNTRVIAYNNPQNQDVQSSSKNPQGVSVQSQLQSSNPMVNNSPSLLMPLRGKLSILGKEAMQNRETSQKVALQALRDASATENLVRVLKTFSDLSRSARANAPSACFDQFLEFHKHIVEAIIFDQNNQSEFNSSKRRPVLQKSVLATSERNDQKANLGKHLRSTTRKGLSTSLTKLPLEIIFENDENEKPTTSCFSNTIKLGKHIKLEAGNWFMEFLKDALKKGLTKPTGPAANDARKSPSLLFLRLSIG</sequence>
<dbReference type="PANTHER" id="PTHR31928:SF6">
    <property type="entry name" value="DUF936 DOMAIN-CONTAINING PROTEIN"/>
    <property type="match status" value="1"/>
</dbReference>
<name>A0A7J7LLY3_9MAGN</name>
<reference evidence="4 5" key="1">
    <citation type="journal article" date="2020" name="IScience">
        <title>Genome Sequencing of the Endangered Kingdonia uniflora (Circaeasteraceae, Ranunculales) Reveals Potential Mechanisms of Evolutionary Specialization.</title>
        <authorList>
            <person name="Sun Y."/>
            <person name="Deng T."/>
            <person name="Zhang A."/>
            <person name="Moore M.J."/>
            <person name="Landis J.B."/>
            <person name="Lin N."/>
            <person name="Zhang H."/>
            <person name="Zhang X."/>
            <person name="Huang J."/>
            <person name="Zhang X."/>
            <person name="Sun H."/>
            <person name="Wang H."/>
        </authorList>
    </citation>
    <scope>NUCLEOTIDE SEQUENCE [LARGE SCALE GENOMIC DNA]</scope>
    <source>
        <strain evidence="4">TB1705</strain>
        <tissue evidence="4">Leaf</tissue>
    </source>
</reference>
<dbReference type="AlphaFoldDB" id="A0A7J7LLY3"/>
<dbReference type="Proteomes" id="UP000541444">
    <property type="component" value="Unassembled WGS sequence"/>
</dbReference>
<gene>
    <name evidence="4" type="ORF">GIB67_029748</name>
</gene>
<feature type="compositionally biased region" description="Low complexity" evidence="1">
    <location>
        <begin position="289"/>
        <end position="300"/>
    </location>
</feature>
<evidence type="ECO:0000313" key="4">
    <source>
        <dbReference type="EMBL" id="KAF6143579.1"/>
    </source>
</evidence>
<dbReference type="GO" id="GO:0016874">
    <property type="term" value="F:ligase activity"/>
    <property type="evidence" value="ECO:0007669"/>
    <property type="project" value="InterPro"/>
</dbReference>
<dbReference type="EMBL" id="JACGCM010002205">
    <property type="protein sequence ID" value="KAF6143579.1"/>
    <property type="molecule type" value="Genomic_DNA"/>
</dbReference>
<feature type="region of interest" description="Disordered" evidence="1">
    <location>
        <begin position="72"/>
        <end position="97"/>
    </location>
</feature>
<evidence type="ECO:0000259" key="3">
    <source>
        <dbReference type="Pfam" id="PF21647"/>
    </source>
</evidence>
<proteinExistence type="predicted"/>
<feature type="compositionally biased region" description="Low complexity" evidence="1">
    <location>
        <begin position="158"/>
        <end position="173"/>
    </location>
</feature>
<accession>A0A7J7LLY3</accession>
<dbReference type="InterPro" id="IPR010341">
    <property type="entry name" value="DUF936_pln"/>
</dbReference>
<dbReference type="Pfam" id="PF02934">
    <property type="entry name" value="GatB_N"/>
    <property type="match status" value="1"/>
</dbReference>
<evidence type="ECO:0000313" key="5">
    <source>
        <dbReference type="Proteomes" id="UP000541444"/>
    </source>
</evidence>
<feature type="domain" description="Aspartyl/Glutamyl-tRNA(Gln) amidotransferase subunit B/E catalytic" evidence="2">
    <location>
        <begin position="206"/>
        <end position="259"/>
    </location>
</feature>
<comment type="caution">
    <text evidence="4">The sequence shown here is derived from an EMBL/GenBank/DDBJ whole genome shotgun (WGS) entry which is preliminary data.</text>
</comment>
<feature type="region of interest" description="Disordered" evidence="1">
    <location>
        <begin position="277"/>
        <end position="308"/>
    </location>
</feature>
<dbReference type="Pfam" id="PF21647">
    <property type="entry name" value="DUF6857"/>
    <property type="match status" value="1"/>
</dbReference>
<organism evidence="4 5">
    <name type="scientific">Kingdonia uniflora</name>
    <dbReference type="NCBI Taxonomy" id="39325"/>
    <lineage>
        <taxon>Eukaryota</taxon>
        <taxon>Viridiplantae</taxon>
        <taxon>Streptophyta</taxon>
        <taxon>Embryophyta</taxon>
        <taxon>Tracheophyta</taxon>
        <taxon>Spermatophyta</taxon>
        <taxon>Magnoliopsida</taxon>
        <taxon>Ranunculales</taxon>
        <taxon>Circaeasteraceae</taxon>
        <taxon>Kingdonia</taxon>
    </lineage>
</organism>
<evidence type="ECO:0000259" key="2">
    <source>
        <dbReference type="Pfam" id="PF02934"/>
    </source>
</evidence>
<feature type="compositionally biased region" description="Polar residues" evidence="1">
    <location>
        <begin position="277"/>
        <end position="288"/>
    </location>
</feature>
<dbReference type="OrthoDB" id="1602505at2759"/>
<feature type="region of interest" description="Disordered" evidence="1">
    <location>
        <begin position="154"/>
        <end position="183"/>
    </location>
</feature>